<evidence type="ECO:0000256" key="2">
    <source>
        <dbReference type="ARBA" id="ARBA00022475"/>
    </source>
</evidence>
<evidence type="ECO:0000259" key="10">
    <source>
        <dbReference type="Pfam" id="PF20238"/>
    </source>
</evidence>
<organism evidence="11 12">
    <name type="scientific">Amniculicola lignicola CBS 123094</name>
    <dbReference type="NCBI Taxonomy" id="1392246"/>
    <lineage>
        <taxon>Eukaryota</taxon>
        <taxon>Fungi</taxon>
        <taxon>Dikarya</taxon>
        <taxon>Ascomycota</taxon>
        <taxon>Pezizomycotina</taxon>
        <taxon>Dothideomycetes</taxon>
        <taxon>Pleosporomycetidae</taxon>
        <taxon>Pleosporales</taxon>
        <taxon>Amniculicolaceae</taxon>
        <taxon>Amniculicola</taxon>
    </lineage>
</organism>
<proteinExistence type="predicted"/>
<accession>A0A6A5W6I2</accession>
<dbReference type="OrthoDB" id="2146436at2759"/>
<dbReference type="PANTHER" id="PTHR34992:SF1">
    <property type="entry name" value="COPPER ACQUISITION FACTOR BIM1-LIKE DOMAIN-CONTAINING PROTEIN"/>
    <property type="match status" value="1"/>
</dbReference>
<evidence type="ECO:0000256" key="9">
    <source>
        <dbReference type="SAM" id="SignalP"/>
    </source>
</evidence>
<feature type="domain" description="Copper acquisition factor BIM1-like" evidence="10">
    <location>
        <begin position="17"/>
        <end position="153"/>
    </location>
</feature>
<sequence>MSTKTAIVVGLAAVARAHFFLQDPPYIGFADDTMTVSPCGGFDSTSREGASDFSVGGAAISVITTHSDVTWEYHAALVSNPSKWVTIYPTIHQRGVGDFCLTSVPGVAAWAGQDAVIQVIQHAHDGDLHQCAAVRFVSGGPESVPGSCRNGTGVSATFVGGSAPSATTPPIASSPEPSHEHSEDHEHSEAPETTGAPDVEPPSTAATITAPSSEASHDHDHEHPTSGASDGHGHSHPTPTSSSEHSHGDDHEHPSETGAHEHSPSATGTGGHDHEHPNGTTPTSPTVSSPAEFTGAASALKVSGALGGLLGVIGLML</sequence>
<dbReference type="GO" id="GO:0005886">
    <property type="term" value="C:plasma membrane"/>
    <property type="evidence" value="ECO:0007669"/>
    <property type="project" value="UniProtKB-SubCell"/>
</dbReference>
<comment type="subcellular location">
    <subcellularLocation>
        <location evidence="1">Cell membrane</location>
        <topology evidence="1">Lipid-anchor</topology>
        <topology evidence="1">GPI-anchor</topology>
    </subcellularLocation>
</comment>
<keyword evidence="7" id="KW-0449">Lipoprotein</keyword>
<evidence type="ECO:0000256" key="3">
    <source>
        <dbReference type="ARBA" id="ARBA00022622"/>
    </source>
</evidence>
<evidence type="ECO:0000256" key="7">
    <source>
        <dbReference type="ARBA" id="ARBA00023288"/>
    </source>
</evidence>
<keyword evidence="5" id="KW-0472">Membrane</keyword>
<feature type="compositionally biased region" description="Low complexity" evidence="8">
    <location>
        <begin position="162"/>
        <end position="176"/>
    </location>
</feature>
<evidence type="ECO:0000256" key="4">
    <source>
        <dbReference type="ARBA" id="ARBA00022729"/>
    </source>
</evidence>
<dbReference type="EMBL" id="ML977622">
    <property type="protein sequence ID" value="KAF1996688.1"/>
    <property type="molecule type" value="Genomic_DNA"/>
</dbReference>
<dbReference type="InterPro" id="IPR046936">
    <property type="entry name" value="BIM1-like"/>
</dbReference>
<keyword evidence="3" id="KW-0336">GPI-anchor</keyword>
<reference evidence="11" key="1">
    <citation type="journal article" date="2020" name="Stud. Mycol.">
        <title>101 Dothideomycetes genomes: a test case for predicting lifestyles and emergence of pathogens.</title>
        <authorList>
            <person name="Haridas S."/>
            <person name="Albert R."/>
            <person name="Binder M."/>
            <person name="Bloem J."/>
            <person name="Labutti K."/>
            <person name="Salamov A."/>
            <person name="Andreopoulos B."/>
            <person name="Baker S."/>
            <person name="Barry K."/>
            <person name="Bills G."/>
            <person name="Bluhm B."/>
            <person name="Cannon C."/>
            <person name="Castanera R."/>
            <person name="Culley D."/>
            <person name="Daum C."/>
            <person name="Ezra D."/>
            <person name="Gonzalez J."/>
            <person name="Henrissat B."/>
            <person name="Kuo A."/>
            <person name="Liang C."/>
            <person name="Lipzen A."/>
            <person name="Lutzoni F."/>
            <person name="Magnuson J."/>
            <person name="Mondo S."/>
            <person name="Nolan M."/>
            <person name="Ohm R."/>
            <person name="Pangilinan J."/>
            <person name="Park H.-J."/>
            <person name="Ramirez L."/>
            <person name="Alfaro M."/>
            <person name="Sun H."/>
            <person name="Tritt A."/>
            <person name="Yoshinaga Y."/>
            <person name="Zwiers L.-H."/>
            <person name="Turgeon B."/>
            <person name="Goodwin S."/>
            <person name="Spatafora J."/>
            <person name="Crous P."/>
            <person name="Grigoriev I."/>
        </authorList>
    </citation>
    <scope>NUCLEOTIDE SEQUENCE</scope>
    <source>
        <strain evidence="11">CBS 123094</strain>
    </source>
</reference>
<feature type="compositionally biased region" description="Low complexity" evidence="8">
    <location>
        <begin position="280"/>
        <end position="291"/>
    </location>
</feature>
<evidence type="ECO:0000256" key="6">
    <source>
        <dbReference type="ARBA" id="ARBA00023180"/>
    </source>
</evidence>
<keyword evidence="6" id="KW-0325">Glycoprotein</keyword>
<dbReference type="PANTHER" id="PTHR34992">
    <property type="entry name" value="HYPHAL ANASTAMOSIS-7 PROTEIN"/>
    <property type="match status" value="1"/>
</dbReference>
<dbReference type="InterPro" id="IPR046530">
    <property type="entry name" value="BIM1-like_dom"/>
</dbReference>
<protein>
    <recommendedName>
        <fullName evidence="10">Copper acquisition factor BIM1-like domain-containing protein</fullName>
    </recommendedName>
</protein>
<keyword evidence="2" id="KW-1003">Cell membrane</keyword>
<dbReference type="AlphaFoldDB" id="A0A6A5W6I2"/>
<evidence type="ECO:0000256" key="1">
    <source>
        <dbReference type="ARBA" id="ARBA00004609"/>
    </source>
</evidence>
<feature type="compositionally biased region" description="Basic and acidic residues" evidence="8">
    <location>
        <begin position="177"/>
        <end position="190"/>
    </location>
</feature>
<keyword evidence="4 9" id="KW-0732">Signal</keyword>
<gene>
    <name evidence="11" type="ORF">P154DRAFT_472219</name>
</gene>
<feature type="chain" id="PRO_5025373022" description="Copper acquisition factor BIM1-like domain-containing protein" evidence="9">
    <location>
        <begin position="18"/>
        <end position="317"/>
    </location>
</feature>
<evidence type="ECO:0000256" key="5">
    <source>
        <dbReference type="ARBA" id="ARBA00023136"/>
    </source>
</evidence>
<feature type="region of interest" description="Disordered" evidence="8">
    <location>
        <begin position="159"/>
        <end position="291"/>
    </location>
</feature>
<evidence type="ECO:0000256" key="8">
    <source>
        <dbReference type="SAM" id="MobiDB-lite"/>
    </source>
</evidence>
<feature type="compositionally biased region" description="Basic and acidic residues" evidence="8">
    <location>
        <begin position="215"/>
        <end position="224"/>
    </location>
</feature>
<evidence type="ECO:0000313" key="12">
    <source>
        <dbReference type="Proteomes" id="UP000799779"/>
    </source>
</evidence>
<feature type="signal peptide" evidence="9">
    <location>
        <begin position="1"/>
        <end position="17"/>
    </location>
</feature>
<name>A0A6A5W6I2_9PLEO</name>
<evidence type="ECO:0000313" key="11">
    <source>
        <dbReference type="EMBL" id="KAF1996688.1"/>
    </source>
</evidence>
<dbReference type="GO" id="GO:0098552">
    <property type="term" value="C:side of membrane"/>
    <property type="evidence" value="ECO:0007669"/>
    <property type="project" value="UniProtKB-KW"/>
</dbReference>
<feature type="compositionally biased region" description="Basic and acidic residues" evidence="8">
    <location>
        <begin position="244"/>
        <end position="263"/>
    </location>
</feature>
<dbReference type="Pfam" id="PF20238">
    <property type="entry name" value="BIM1-like_dom"/>
    <property type="match status" value="1"/>
</dbReference>
<dbReference type="Proteomes" id="UP000799779">
    <property type="component" value="Unassembled WGS sequence"/>
</dbReference>
<dbReference type="CDD" id="cd21176">
    <property type="entry name" value="LPMO_auxiliary-like"/>
    <property type="match status" value="1"/>
</dbReference>
<keyword evidence="12" id="KW-1185">Reference proteome</keyword>